<keyword evidence="7 13" id="KW-0406">Ion transport</keyword>
<evidence type="ECO:0000256" key="6">
    <source>
        <dbReference type="ARBA" id="ARBA00022989"/>
    </source>
</evidence>
<dbReference type="Proteomes" id="UP000515297">
    <property type="component" value="Chromosome"/>
</dbReference>
<proteinExistence type="inferred from homology"/>
<dbReference type="InterPro" id="IPR002146">
    <property type="entry name" value="ATP_synth_b/b'su_bac/chlpt"/>
</dbReference>
<dbReference type="HAMAP" id="MF_01398">
    <property type="entry name" value="ATP_synth_b_bprime"/>
    <property type="match status" value="1"/>
</dbReference>
<dbReference type="PANTHER" id="PTHR33445">
    <property type="entry name" value="ATP SYNTHASE SUBUNIT B', CHLOROPLASTIC"/>
    <property type="match status" value="1"/>
</dbReference>
<dbReference type="GO" id="GO:0005886">
    <property type="term" value="C:plasma membrane"/>
    <property type="evidence" value="ECO:0007669"/>
    <property type="project" value="UniProtKB-SubCell"/>
</dbReference>
<comment type="subunit">
    <text evidence="13">F-type ATPases have 2 components, F(1) - the catalytic core - and F(0) - the membrane proton channel. F(1) has five subunits: alpha(3), beta(3), gamma(1), delta(1), epsilon(1). F(0) has three main subunits: a(1), b(2) and c(10-14). The alpha and beta chains form an alternating ring which encloses part of the gamma chain. F(1) is attached to F(0) by a central stalk formed by the gamma and epsilon chains, while a peripheral stalk is formed by the delta and b chains.</text>
</comment>
<keyword evidence="5 13" id="KW-0375">Hydrogen ion transport</keyword>
<name>A0A7G6VRH9_9SPHN</name>
<protein>
    <recommendedName>
        <fullName evidence="13">ATP synthase subunit b</fullName>
    </recommendedName>
    <alternativeName>
        <fullName evidence="13">ATP synthase F(0) sector subunit b</fullName>
    </alternativeName>
    <alternativeName>
        <fullName evidence="13">ATPase subunit I</fullName>
    </alternativeName>
    <alternativeName>
        <fullName evidence="13">F-type ATPase subunit b</fullName>
        <shortName evidence="13">F-ATPase subunit b</shortName>
    </alternativeName>
</protein>
<comment type="subcellular location">
    <subcellularLocation>
        <location evidence="13">Cell membrane</location>
        <topology evidence="13">Single-pass membrane protein</topology>
    </subcellularLocation>
    <subcellularLocation>
        <location evidence="12">Endomembrane system</location>
        <topology evidence="12">Single-pass membrane protein</topology>
    </subcellularLocation>
</comment>
<comment type="similarity">
    <text evidence="1 13 14">Belongs to the ATPase B chain family.</text>
</comment>
<evidence type="ECO:0000256" key="9">
    <source>
        <dbReference type="ARBA" id="ARBA00023310"/>
    </source>
</evidence>
<keyword evidence="13" id="KW-1003">Cell membrane</keyword>
<sequence>MAAETALPPASQAVEEHLDHAASAEGMTEEHHVEPALLGIAPPAAVVSSAMIVLLAFAFFYAKAHKKIAGGLDARIAEIKNQLEEAKRLRADAEALRQEYADKIANAEKDAAAMLDHARTEAGVIVAKAETDATAMVARRERMAEEKIAAAERGVMEELRVRAAQASAAASADLIARNYGADADRTMVDQAIGSI</sequence>
<dbReference type="InterPro" id="IPR050059">
    <property type="entry name" value="ATP_synthase_B_chain"/>
</dbReference>
<evidence type="ECO:0000313" key="16">
    <source>
        <dbReference type="EMBL" id="QNE04344.1"/>
    </source>
</evidence>
<evidence type="ECO:0000256" key="10">
    <source>
        <dbReference type="ARBA" id="ARBA00025198"/>
    </source>
</evidence>
<keyword evidence="6 13" id="KW-1133">Transmembrane helix</keyword>
<keyword evidence="2 13" id="KW-0813">Transport</keyword>
<dbReference type="GO" id="GO:0046961">
    <property type="term" value="F:proton-transporting ATPase activity, rotational mechanism"/>
    <property type="evidence" value="ECO:0007669"/>
    <property type="project" value="TreeGrafter"/>
</dbReference>
<evidence type="ECO:0000256" key="3">
    <source>
        <dbReference type="ARBA" id="ARBA00022547"/>
    </source>
</evidence>
<dbReference type="GO" id="GO:0012505">
    <property type="term" value="C:endomembrane system"/>
    <property type="evidence" value="ECO:0007669"/>
    <property type="project" value="UniProtKB-SubCell"/>
</dbReference>
<dbReference type="CDD" id="cd06503">
    <property type="entry name" value="ATP-synt_Fo_b"/>
    <property type="match status" value="1"/>
</dbReference>
<dbReference type="GO" id="GO:0045259">
    <property type="term" value="C:proton-transporting ATP synthase complex"/>
    <property type="evidence" value="ECO:0007669"/>
    <property type="project" value="UniProtKB-KW"/>
</dbReference>
<keyword evidence="3 13" id="KW-0138">CF(0)</keyword>
<evidence type="ECO:0000256" key="15">
    <source>
        <dbReference type="SAM" id="Coils"/>
    </source>
</evidence>
<dbReference type="GO" id="GO:0046933">
    <property type="term" value="F:proton-transporting ATP synthase activity, rotational mechanism"/>
    <property type="evidence" value="ECO:0007669"/>
    <property type="project" value="UniProtKB-UniRule"/>
</dbReference>
<evidence type="ECO:0000256" key="12">
    <source>
        <dbReference type="ARBA" id="ARBA00037847"/>
    </source>
</evidence>
<evidence type="ECO:0000256" key="7">
    <source>
        <dbReference type="ARBA" id="ARBA00023065"/>
    </source>
</evidence>
<dbReference type="AlphaFoldDB" id="A0A7G6VRH9"/>
<accession>A0A7G6VRH9</accession>
<organism evidence="16 17">
    <name type="scientific">Croceicoccus marinus</name>
    <dbReference type="NCBI Taxonomy" id="450378"/>
    <lineage>
        <taxon>Bacteria</taxon>
        <taxon>Pseudomonadati</taxon>
        <taxon>Pseudomonadota</taxon>
        <taxon>Alphaproteobacteria</taxon>
        <taxon>Sphingomonadales</taxon>
        <taxon>Erythrobacteraceae</taxon>
        <taxon>Croceicoccus</taxon>
    </lineage>
</organism>
<dbReference type="EMBL" id="CP060052">
    <property type="protein sequence ID" value="QNE04344.1"/>
    <property type="molecule type" value="Genomic_DNA"/>
</dbReference>
<keyword evidence="4 13" id="KW-0812">Transmembrane</keyword>
<feature type="transmembrane region" description="Helical" evidence="13">
    <location>
        <begin position="40"/>
        <end position="62"/>
    </location>
</feature>
<evidence type="ECO:0000313" key="17">
    <source>
        <dbReference type="Proteomes" id="UP000515297"/>
    </source>
</evidence>
<comment type="function">
    <text evidence="10 13">F(1)F(0) ATP synthase produces ATP from ADP in the presence of a proton or sodium gradient. F-type ATPases consist of two structural domains, F(1) containing the extramembraneous catalytic core and F(0) containing the membrane proton channel, linked together by a central stalk and a peripheral stalk. During catalysis, ATP synthesis in the catalytic domain of F(1) is coupled via a rotary mechanism of the central stalk subunits to proton translocation.</text>
</comment>
<evidence type="ECO:0000256" key="14">
    <source>
        <dbReference type="RuleBase" id="RU003848"/>
    </source>
</evidence>
<reference evidence="16 17" key="1">
    <citation type="submission" date="2020-08" db="EMBL/GenBank/DDBJ databases">
        <authorList>
            <person name="Liu G."/>
            <person name="Sun C."/>
        </authorList>
    </citation>
    <scope>NUCLEOTIDE SEQUENCE [LARGE SCALE GENOMIC DNA]</scope>
    <source>
        <strain evidence="16 17">OT19</strain>
    </source>
</reference>
<dbReference type="PANTHER" id="PTHR33445:SF1">
    <property type="entry name" value="ATP SYNTHASE SUBUNIT B"/>
    <property type="match status" value="1"/>
</dbReference>
<evidence type="ECO:0000256" key="11">
    <source>
        <dbReference type="ARBA" id="ARBA00025614"/>
    </source>
</evidence>
<dbReference type="Pfam" id="PF00430">
    <property type="entry name" value="ATP-synt_B"/>
    <property type="match status" value="1"/>
</dbReference>
<comment type="function">
    <text evidence="11">Component of the F(0) channel, it forms part of the peripheral stalk, linking F(1) to F(0). The b'-subunit is a diverged and duplicated form of b found in plants and photosynthetic bacteria.</text>
</comment>
<evidence type="ECO:0000256" key="5">
    <source>
        <dbReference type="ARBA" id="ARBA00022781"/>
    </source>
</evidence>
<evidence type="ECO:0000256" key="4">
    <source>
        <dbReference type="ARBA" id="ARBA00022692"/>
    </source>
</evidence>
<gene>
    <name evidence="13" type="primary">atpF</name>
    <name evidence="16" type="ORF">H4O24_10155</name>
</gene>
<keyword evidence="9 13" id="KW-0066">ATP synthesis</keyword>
<dbReference type="RefSeq" id="WP_185883634.1">
    <property type="nucleotide sequence ID" value="NZ_CP060052.1"/>
</dbReference>
<keyword evidence="8 13" id="KW-0472">Membrane</keyword>
<evidence type="ECO:0000256" key="1">
    <source>
        <dbReference type="ARBA" id="ARBA00005513"/>
    </source>
</evidence>
<evidence type="ECO:0000256" key="8">
    <source>
        <dbReference type="ARBA" id="ARBA00023136"/>
    </source>
</evidence>
<evidence type="ECO:0000256" key="13">
    <source>
        <dbReference type="HAMAP-Rule" id="MF_01398"/>
    </source>
</evidence>
<evidence type="ECO:0000256" key="2">
    <source>
        <dbReference type="ARBA" id="ARBA00022448"/>
    </source>
</evidence>
<feature type="coiled-coil region" evidence="15">
    <location>
        <begin position="69"/>
        <end position="110"/>
    </location>
</feature>
<keyword evidence="15" id="KW-0175">Coiled coil</keyword>